<feature type="site" description="Important for activity" evidence="4 8">
    <location>
        <position position="107"/>
    </location>
</feature>
<dbReference type="AlphaFoldDB" id="F4L215"/>
<name>F4L215_HALH1</name>
<dbReference type="SUPFAM" id="SSF51735">
    <property type="entry name" value="NAD(P)-binding Rossmann-fold domains"/>
    <property type="match status" value="1"/>
</dbReference>
<dbReference type="OrthoDB" id="110209at2"/>
<evidence type="ECO:0000256" key="1">
    <source>
        <dbReference type="ARBA" id="ARBA00022857"/>
    </source>
</evidence>
<protein>
    <recommendedName>
        <fullName evidence="4">Glutamyl-tRNA reductase</fullName>
        <shortName evidence="4">GluTR</shortName>
        <ecNumber evidence="4">1.2.1.70</ecNumber>
    </recommendedName>
</protein>
<comment type="pathway">
    <text evidence="4">Porphyrin-containing compound metabolism; protoporphyrin-IX biosynthesis; 5-aminolevulinate from L-glutamyl-tRNA(Glu): step 1/2.</text>
</comment>
<reference evidence="11 12" key="1">
    <citation type="journal article" date="2011" name="Stand. Genomic Sci.">
        <title>Complete genome sequence of Haliscomenobacter hydrossis type strain (O).</title>
        <authorList>
            <consortium name="US DOE Joint Genome Institute (JGI-PGF)"/>
            <person name="Daligault H."/>
            <person name="Lapidus A."/>
            <person name="Zeytun A."/>
            <person name="Nolan M."/>
            <person name="Lucas S."/>
            <person name="Del Rio T.G."/>
            <person name="Tice H."/>
            <person name="Cheng J.F."/>
            <person name="Tapia R."/>
            <person name="Han C."/>
            <person name="Goodwin L."/>
            <person name="Pitluck S."/>
            <person name="Liolios K."/>
            <person name="Pagani I."/>
            <person name="Ivanova N."/>
            <person name="Huntemann M."/>
            <person name="Mavromatis K."/>
            <person name="Mikhailova N."/>
            <person name="Pati A."/>
            <person name="Chen A."/>
            <person name="Palaniappan K."/>
            <person name="Land M."/>
            <person name="Hauser L."/>
            <person name="Brambilla E.M."/>
            <person name="Rohde M."/>
            <person name="Verbarg S."/>
            <person name="Goker M."/>
            <person name="Bristow J."/>
            <person name="Eisen J.A."/>
            <person name="Markowitz V."/>
            <person name="Hugenholtz P."/>
            <person name="Kyrpides N.C."/>
            <person name="Klenk H.P."/>
            <person name="Woyke T."/>
        </authorList>
    </citation>
    <scope>NUCLEOTIDE SEQUENCE [LARGE SCALE GENOMIC DNA]</scope>
    <source>
        <strain evidence="12">ATCC 27775 / DSM 1100 / LMG 10767 / O</strain>
    </source>
</reference>
<dbReference type="STRING" id="760192.Halhy_2780"/>
<dbReference type="SUPFAM" id="SSF69742">
    <property type="entry name" value="Glutamyl tRNA-reductase catalytic, N-terminal domain"/>
    <property type="match status" value="1"/>
</dbReference>
<keyword evidence="3 4" id="KW-0627">Porphyrin biosynthesis</keyword>
<dbReference type="EMBL" id="CP002691">
    <property type="protein sequence ID" value="AEE50648.1"/>
    <property type="molecule type" value="Genomic_DNA"/>
</dbReference>
<gene>
    <name evidence="4" type="primary">hemA</name>
    <name evidence="11" type="ordered locus">Halhy_2780</name>
</gene>
<evidence type="ECO:0000256" key="6">
    <source>
        <dbReference type="PIRSR" id="PIRSR000445-2"/>
    </source>
</evidence>
<evidence type="ECO:0000259" key="9">
    <source>
        <dbReference type="Pfam" id="PF01488"/>
    </source>
</evidence>
<comment type="subunit">
    <text evidence="4">Homodimer.</text>
</comment>
<feature type="active site" description="Nucleophile" evidence="4 5">
    <location>
        <position position="55"/>
    </location>
</feature>
<dbReference type="UniPathway" id="UPA00251">
    <property type="reaction ID" value="UER00316"/>
</dbReference>
<proteinExistence type="inferred from homology"/>
<organism evidence="11 12">
    <name type="scientific">Haliscomenobacter hydrossis (strain ATCC 27775 / DSM 1100 / LMG 10767 / O)</name>
    <dbReference type="NCBI Taxonomy" id="760192"/>
    <lineage>
        <taxon>Bacteria</taxon>
        <taxon>Pseudomonadati</taxon>
        <taxon>Bacteroidota</taxon>
        <taxon>Saprospiria</taxon>
        <taxon>Saprospirales</taxon>
        <taxon>Haliscomenobacteraceae</taxon>
        <taxon>Haliscomenobacter</taxon>
    </lineage>
</organism>
<dbReference type="InterPro" id="IPR036343">
    <property type="entry name" value="GluRdtase_N_sf"/>
</dbReference>
<dbReference type="EC" id="1.2.1.70" evidence="4"/>
<dbReference type="RefSeq" id="WP_013765196.1">
    <property type="nucleotide sequence ID" value="NC_015510.1"/>
</dbReference>
<comment type="domain">
    <text evidence="4">Possesses an unusual extended V-shaped dimeric structure with each monomer consisting of three distinct domains arranged along a curved 'spinal' alpha-helix. The N-terminal catalytic domain specifically recognizes the glutamate moiety of the substrate. The second domain is the NADPH-binding domain, and the third C-terminal domain is responsible for dimerization.</text>
</comment>
<dbReference type="InterPro" id="IPR015895">
    <property type="entry name" value="4pyrrol_synth_GluRdtase_N"/>
</dbReference>
<dbReference type="InterPro" id="IPR000343">
    <property type="entry name" value="4pyrrol_synth_GluRdtase"/>
</dbReference>
<evidence type="ECO:0000256" key="4">
    <source>
        <dbReference type="HAMAP-Rule" id="MF_00087"/>
    </source>
</evidence>
<accession>F4L215</accession>
<evidence type="ECO:0000256" key="7">
    <source>
        <dbReference type="PIRSR" id="PIRSR000445-3"/>
    </source>
</evidence>
<evidence type="ECO:0000256" key="8">
    <source>
        <dbReference type="PIRSR" id="PIRSR000445-4"/>
    </source>
</evidence>
<feature type="binding site" evidence="4 6">
    <location>
        <position position="128"/>
    </location>
    <ligand>
        <name>substrate</name>
    </ligand>
</feature>
<evidence type="ECO:0000256" key="3">
    <source>
        <dbReference type="ARBA" id="ARBA00023244"/>
    </source>
</evidence>
<comment type="catalytic activity">
    <reaction evidence="4">
        <text>(S)-4-amino-5-oxopentanoate + tRNA(Glu) + NADP(+) = L-glutamyl-tRNA(Glu) + NADPH + H(+)</text>
        <dbReference type="Rhea" id="RHEA:12344"/>
        <dbReference type="Rhea" id="RHEA-COMP:9663"/>
        <dbReference type="Rhea" id="RHEA-COMP:9680"/>
        <dbReference type="ChEBI" id="CHEBI:15378"/>
        <dbReference type="ChEBI" id="CHEBI:57501"/>
        <dbReference type="ChEBI" id="CHEBI:57783"/>
        <dbReference type="ChEBI" id="CHEBI:58349"/>
        <dbReference type="ChEBI" id="CHEBI:78442"/>
        <dbReference type="ChEBI" id="CHEBI:78520"/>
        <dbReference type="EC" id="1.2.1.70"/>
    </reaction>
</comment>
<dbReference type="Gene3D" id="3.30.460.30">
    <property type="entry name" value="Glutamyl-tRNA reductase, N-terminal domain"/>
    <property type="match status" value="1"/>
</dbReference>
<dbReference type="Gene3D" id="3.40.50.720">
    <property type="entry name" value="NAD(P)-binding Rossmann-like Domain"/>
    <property type="match status" value="1"/>
</dbReference>
<feature type="binding site" evidence="4 6">
    <location>
        <position position="117"/>
    </location>
    <ligand>
        <name>substrate</name>
    </ligand>
</feature>
<sequence>MLDNYKILTVTHKRVNLHSISDFVVKTSDPSALKMRLQDLKEQFGLDELLYLSTCNRVMYFFHTDRQLDLVFAVEFFKQVNPQIEDDILATLDDSVQILEGMDALEHYFTVSASMDSMVIGERQILGQLRDAYDQCKDWNLIGDNLRMAMDQAVAVAKSIYSNTRIGDKPVSIASLAIQKMMRHHLPKDARILIIGAGQTNALVAKFLDKHHFTQVSVFNRTVSKAEEIAAIFPQGRAYDLDALQQYQEGFDALIVCTAATEPVITPALYPQLLNGETGSKVLIDLSIPHNISPKVIANFDNHYIEIEGLRALAKENLAFREQEVKKAKVMLAEFIEELPKVFQQRRLEIAMRQVPVEIKAVKDRALNEVFHKEVAQLDTNTRALVERMLEYMEKKCIGIPMKAAKEVIF</sequence>
<feature type="binding site" evidence="4 6">
    <location>
        <begin position="54"/>
        <end position="57"/>
    </location>
    <ligand>
        <name>substrate</name>
    </ligand>
</feature>
<keyword evidence="12" id="KW-1185">Reference proteome</keyword>
<dbReference type="GO" id="GO:0019353">
    <property type="term" value="P:protoporphyrinogen IX biosynthetic process from glutamate"/>
    <property type="evidence" value="ECO:0007669"/>
    <property type="project" value="TreeGrafter"/>
</dbReference>
<dbReference type="InterPro" id="IPR006151">
    <property type="entry name" value="Shikm_DH/Glu-tRNA_Rdtase"/>
</dbReference>
<evidence type="ECO:0000313" key="12">
    <source>
        <dbReference type="Proteomes" id="UP000008461"/>
    </source>
</evidence>
<dbReference type="KEGG" id="hhy:Halhy_2780"/>
<feature type="domain" description="Glutamyl-tRNA reductase N-terminal" evidence="10">
    <location>
        <begin position="9"/>
        <end position="164"/>
    </location>
</feature>
<dbReference type="InterPro" id="IPR036291">
    <property type="entry name" value="NAD(P)-bd_dom_sf"/>
</dbReference>
<dbReference type="eggNOG" id="COG0373">
    <property type="taxonomic scope" value="Bacteria"/>
</dbReference>
<dbReference type="Proteomes" id="UP000008461">
    <property type="component" value="Chromosome"/>
</dbReference>
<comment type="similarity">
    <text evidence="4">Belongs to the glutamyl-tRNA reductase family.</text>
</comment>
<dbReference type="Pfam" id="PF01488">
    <property type="entry name" value="Shikimate_DH"/>
    <property type="match status" value="1"/>
</dbReference>
<evidence type="ECO:0000256" key="5">
    <source>
        <dbReference type="PIRSR" id="PIRSR000445-1"/>
    </source>
</evidence>
<dbReference type="HAMAP" id="MF_00087">
    <property type="entry name" value="Glu_tRNA_reductase"/>
    <property type="match status" value="1"/>
</dbReference>
<dbReference type="PIRSF" id="PIRSF000445">
    <property type="entry name" value="4pyrrol_synth_GluRdtase"/>
    <property type="match status" value="1"/>
</dbReference>
<feature type="binding site" evidence="4 6">
    <location>
        <begin position="122"/>
        <end position="124"/>
    </location>
    <ligand>
        <name>substrate</name>
    </ligand>
</feature>
<dbReference type="GO" id="GO:0050661">
    <property type="term" value="F:NADP binding"/>
    <property type="evidence" value="ECO:0007669"/>
    <property type="project" value="InterPro"/>
</dbReference>
<feature type="domain" description="Quinate/shikimate 5-dehydrogenase/glutamyl-tRNA reductase" evidence="9">
    <location>
        <begin position="188"/>
        <end position="311"/>
    </location>
</feature>
<keyword evidence="2 4" id="KW-0560">Oxidoreductase</keyword>
<evidence type="ECO:0000256" key="2">
    <source>
        <dbReference type="ARBA" id="ARBA00023002"/>
    </source>
</evidence>
<comment type="miscellaneous">
    <text evidence="4">During catalysis, the active site Cys acts as a nucleophile attacking the alpha-carbonyl group of tRNA-bound glutamate with the formation of a thioester intermediate between enzyme and glutamate, and the concomitant release of tRNA(Glu). The thioester intermediate is finally reduced by direct hydride transfer from NADPH, to form the product GSA.</text>
</comment>
<dbReference type="GO" id="GO:0008883">
    <property type="term" value="F:glutamyl-tRNA reductase activity"/>
    <property type="evidence" value="ECO:0007669"/>
    <property type="project" value="UniProtKB-UniRule"/>
</dbReference>
<evidence type="ECO:0000313" key="11">
    <source>
        <dbReference type="EMBL" id="AEE50648.1"/>
    </source>
</evidence>
<feature type="binding site" evidence="4 7">
    <location>
        <begin position="196"/>
        <end position="201"/>
    </location>
    <ligand>
        <name>NADP(+)</name>
        <dbReference type="ChEBI" id="CHEBI:58349"/>
    </ligand>
</feature>
<dbReference type="PANTHER" id="PTHR43013">
    <property type="entry name" value="GLUTAMYL-TRNA REDUCTASE"/>
    <property type="match status" value="1"/>
</dbReference>
<evidence type="ECO:0000259" key="10">
    <source>
        <dbReference type="Pfam" id="PF05201"/>
    </source>
</evidence>
<dbReference type="NCBIfam" id="TIGR01035">
    <property type="entry name" value="hemA"/>
    <property type="match status" value="1"/>
</dbReference>
<dbReference type="HOGENOM" id="CLU_035113_1_0_10"/>
<comment type="function">
    <text evidence="4">Catalyzes the NADPH-dependent reduction of glutamyl-tRNA(Glu) to glutamate 1-semialdehyde (GSA).</text>
</comment>
<keyword evidence="1 4" id="KW-0521">NADP</keyword>
<reference key="2">
    <citation type="submission" date="2011-04" db="EMBL/GenBank/DDBJ databases">
        <title>Complete sequence of chromosome of Haliscomenobacter hydrossis DSM 1100.</title>
        <authorList>
            <consortium name="US DOE Joint Genome Institute (JGI-PGF)"/>
            <person name="Lucas S."/>
            <person name="Han J."/>
            <person name="Lapidus A."/>
            <person name="Bruce D."/>
            <person name="Goodwin L."/>
            <person name="Pitluck S."/>
            <person name="Peters L."/>
            <person name="Kyrpides N."/>
            <person name="Mavromatis K."/>
            <person name="Ivanova N."/>
            <person name="Ovchinnikova G."/>
            <person name="Pagani I."/>
            <person name="Daligault H."/>
            <person name="Detter J.C."/>
            <person name="Han C."/>
            <person name="Land M."/>
            <person name="Hauser L."/>
            <person name="Markowitz V."/>
            <person name="Cheng J.-F."/>
            <person name="Hugenholtz P."/>
            <person name="Woyke T."/>
            <person name="Wu D."/>
            <person name="Verbarg S."/>
            <person name="Frueling A."/>
            <person name="Brambilla E."/>
            <person name="Klenk H.-P."/>
            <person name="Eisen J.A."/>
        </authorList>
    </citation>
    <scope>NUCLEOTIDE SEQUENCE</scope>
    <source>
        <strain>DSM 1100</strain>
    </source>
</reference>
<dbReference type="Pfam" id="PF05201">
    <property type="entry name" value="GlutR_N"/>
    <property type="match status" value="1"/>
</dbReference>
<dbReference type="PANTHER" id="PTHR43013:SF1">
    <property type="entry name" value="GLUTAMYL-TRNA REDUCTASE"/>
    <property type="match status" value="1"/>
</dbReference>